<name>A0A1J5TL64_9ARCH</name>
<dbReference type="EMBL" id="MIZA01000006">
    <property type="protein sequence ID" value="OIR20883.1"/>
    <property type="molecule type" value="Genomic_DNA"/>
</dbReference>
<dbReference type="Proteomes" id="UP000183080">
    <property type="component" value="Unassembled WGS sequence"/>
</dbReference>
<dbReference type="AlphaFoldDB" id="A0A1J5TL64"/>
<evidence type="ECO:0000256" key="1">
    <source>
        <dbReference type="SAM" id="Coils"/>
    </source>
</evidence>
<organism evidence="2 3">
    <name type="scientific">Marine Group III euryarchaeote CG-Epi1</name>
    <dbReference type="NCBI Taxonomy" id="1888995"/>
    <lineage>
        <taxon>Archaea</taxon>
        <taxon>Methanobacteriati</taxon>
        <taxon>Thermoplasmatota</taxon>
        <taxon>Thermoplasmata</taxon>
        <taxon>Candidatus Thermoprofundales</taxon>
    </lineage>
</organism>
<dbReference type="SUPFAM" id="SSF50998">
    <property type="entry name" value="Quinoprotein alcohol dehydrogenase-like"/>
    <property type="match status" value="1"/>
</dbReference>
<keyword evidence="1" id="KW-0175">Coiled coil</keyword>
<proteinExistence type="predicted"/>
<dbReference type="InterPro" id="IPR015943">
    <property type="entry name" value="WD40/YVTN_repeat-like_dom_sf"/>
</dbReference>
<sequence>MLRSTSVKQESWKPVKLLAKQPVKDKILSLECDLEGKIAVALTSTSMNIFNDRELLNVVDIDGGYELKISSDLENIFVLSSKKLFCFDYWGNLKWEYISDGLIDDFELDPFGKNIVLRGEKFVVFLNRFGDLEWDYNFPEYIIDMYYTTSGAFLISTTNQIYSLSSENEFDKILEISGQVKTFFSDDGGISINDKNLISFSLTGHHIWQKDLADVRRVRYSNNSLMNYYVEGDKKLVCQDRNGDELWTYSSEDDLQNFNIVNSGMMTGLYSNNYFHVLDENGEQAWSYYARERVVDFSFSSFGGDVVIASENKIHWFQNEGFLRNQVNLNLENIESLISKVSFYESNIGDLEDNFTLVSEQSGGNFVSLKNSFKTIVELRTKLEHLHRRHVNYLDSLPEFMDLLSLQGAQTDEMVPLIYPYFSLYGDIKDNSNYDNLSEFANHLLSKLERYDLTKIKNDSIFDQKIFIRDAKKGITDEVLNIKKLIDQSVNDLKKLEVDVNRLIIGWLESGNVDNKLQDFFHTYSNNIAARSLKSEVILEKMESHMAFVDYNTSNDSIKLNRARFRSRKDVELKLDLLNNSENKLENMNVRAKIEGNGLDLLSPPSGVIRINHLKSGESSPITFSFSPKSRANTRVILVIQYFDAVGRKCTDWLGEIETNFLGCYVKPLQLSESEHESERLNFKDNTSHTSFNVEGLQLSKITKIAKGMPGLHLCNLKEEDTRSIIYHSGESSLEGSKYLSMIFLRKLGEDESLRVALELICHSNDIDNSSELKEEMALYLKNKLLEFNAKFV</sequence>
<gene>
    <name evidence="2" type="ORF">BD935_04200</name>
</gene>
<protein>
    <submittedName>
        <fullName evidence="2">Uncharacterized protein</fullName>
    </submittedName>
</protein>
<evidence type="ECO:0000313" key="3">
    <source>
        <dbReference type="Proteomes" id="UP000183080"/>
    </source>
</evidence>
<accession>A0A1J5TL64</accession>
<feature type="coiled-coil region" evidence="1">
    <location>
        <begin position="568"/>
        <end position="595"/>
    </location>
</feature>
<dbReference type="Gene3D" id="2.130.10.10">
    <property type="entry name" value="YVTN repeat-like/Quinoprotein amine dehydrogenase"/>
    <property type="match status" value="1"/>
</dbReference>
<dbReference type="InterPro" id="IPR011047">
    <property type="entry name" value="Quinoprotein_ADH-like_sf"/>
</dbReference>
<reference evidence="2 3" key="1">
    <citation type="submission" date="2016-08" db="EMBL/GenBank/DDBJ databases">
        <title>New Insights into Marine Group III Euryarchaeota, from dark to light.</title>
        <authorList>
            <person name="Haro-Moreno J.M."/>
            <person name="Rodriguez-Valera F."/>
            <person name="Lopez-Garcia P."/>
            <person name="Moreira D."/>
            <person name="Martin-Cuadrado A.B."/>
        </authorList>
    </citation>
    <scope>NUCLEOTIDE SEQUENCE [LARGE SCALE GENOMIC DNA]</scope>
    <source>
        <strain evidence="2">CG-Epi1</strain>
    </source>
</reference>
<comment type="caution">
    <text evidence="2">The sequence shown here is derived from an EMBL/GenBank/DDBJ whole genome shotgun (WGS) entry which is preliminary data.</text>
</comment>
<evidence type="ECO:0000313" key="2">
    <source>
        <dbReference type="EMBL" id="OIR20883.1"/>
    </source>
</evidence>